<dbReference type="eggNOG" id="KOG0752">
    <property type="taxonomic scope" value="Eukaryota"/>
</dbReference>
<dbReference type="PaxDb" id="2850-Phatr17794"/>
<dbReference type="Proteomes" id="UP000000759">
    <property type="component" value="Chromosome 1"/>
</dbReference>
<evidence type="ECO:0000256" key="6">
    <source>
        <dbReference type="PROSITE-ProRule" id="PRU00282"/>
    </source>
</evidence>
<protein>
    <recommendedName>
        <fullName evidence="10">Mitochondrial carrier protein</fullName>
    </recommendedName>
</protein>
<evidence type="ECO:0000313" key="9">
    <source>
        <dbReference type="Proteomes" id="UP000000759"/>
    </source>
</evidence>
<dbReference type="OrthoDB" id="270584at2759"/>
<dbReference type="GO" id="GO:0016020">
    <property type="term" value="C:membrane"/>
    <property type="evidence" value="ECO:0007669"/>
    <property type="project" value="UniProtKB-SubCell"/>
</dbReference>
<evidence type="ECO:0008006" key="10">
    <source>
        <dbReference type="Google" id="ProtNLM"/>
    </source>
</evidence>
<dbReference type="KEGG" id="pti:PHATRDRAFT_17794"/>
<keyword evidence="2 7" id="KW-0813">Transport</keyword>
<evidence type="ECO:0000256" key="2">
    <source>
        <dbReference type="ARBA" id="ARBA00022448"/>
    </source>
</evidence>
<evidence type="ECO:0000256" key="7">
    <source>
        <dbReference type="RuleBase" id="RU000488"/>
    </source>
</evidence>
<dbReference type="EMBL" id="CM000605">
    <property type="protein sequence ID" value="EEC51868.1"/>
    <property type="molecule type" value="Genomic_DNA"/>
</dbReference>
<dbReference type="InParanoid" id="B7FQH6"/>
<dbReference type="PROSITE" id="PS50920">
    <property type="entry name" value="SOLCAR"/>
    <property type="match status" value="3"/>
</dbReference>
<reference evidence="9" key="2">
    <citation type="submission" date="2008-08" db="EMBL/GenBank/DDBJ databases">
        <authorList>
            <consortium name="Diatom Consortium"/>
            <person name="Grigoriev I."/>
            <person name="Grimwood J."/>
            <person name="Kuo A."/>
            <person name="Otillar R.P."/>
            <person name="Salamov A."/>
            <person name="Detter J.C."/>
            <person name="Lindquist E."/>
            <person name="Shapiro H."/>
            <person name="Lucas S."/>
            <person name="Glavina del Rio T."/>
            <person name="Pitluck S."/>
            <person name="Rokhsar D."/>
            <person name="Bowler C."/>
        </authorList>
    </citation>
    <scope>GENOME REANNOTATION</scope>
    <source>
        <strain evidence="9">CCAP 1055/1</strain>
    </source>
</reference>
<evidence type="ECO:0000256" key="3">
    <source>
        <dbReference type="ARBA" id="ARBA00022692"/>
    </source>
</evidence>
<comment type="subcellular location">
    <subcellularLocation>
        <location evidence="1">Membrane</location>
        <topology evidence="1">Multi-pass membrane protein</topology>
    </subcellularLocation>
</comment>
<feature type="non-terminal residue" evidence="8">
    <location>
        <position position="284"/>
    </location>
</feature>
<dbReference type="PRINTS" id="PR00926">
    <property type="entry name" value="MITOCARRIER"/>
</dbReference>
<feature type="repeat" description="Solcar" evidence="6">
    <location>
        <begin position="197"/>
        <end position="283"/>
    </location>
</feature>
<keyword evidence="3 6" id="KW-0812">Transmembrane</keyword>
<reference evidence="8 9" key="1">
    <citation type="journal article" date="2008" name="Nature">
        <title>The Phaeodactylum genome reveals the evolutionary history of diatom genomes.</title>
        <authorList>
            <person name="Bowler C."/>
            <person name="Allen A.E."/>
            <person name="Badger J.H."/>
            <person name="Grimwood J."/>
            <person name="Jabbari K."/>
            <person name="Kuo A."/>
            <person name="Maheswari U."/>
            <person name="Martens C."/>
            <person name="Maumus F."/>
            <person name="Otillar R.P."/>
            <person name="Rayko E."/>
            <person name="Salamov A."/>
            <person name="Vandepoele K."/>
            <person name="Beszteri B."/>
            <person name="Gruber A."/>
            <person name="Heijde M."/>
            <person name="Katinka M."/>
            <person name="Mock T."/>
            <person name="Valentin K."/>
            <person name="Verret F."/>
            <person name="Berges J.A."/>
            <person name="Brownlee C."/>
            <person name="Cadoret J.P."/>
            <person name="Chiovitti A."/>
            <person name="Choi C.J."/>
            <person name="Coesel S."/>
            <person name="De Martino A."/>
            <person name="Detter J.C."/>
            <person name="Durkin C."/>
            <person name="Falciatore A."/>
            <person name="Fournet J."/>
            <person name="Haruta M."/>
            <person name="Huysman M.J."/>
            <person name="Jenkins B.D."/>
            <person name="Jiroutova K."/>
            <person name="Jorgensen R.E."/>
            <person name="Joubert Y."/>
            <person name="Kaplan A."/>
            <person name="Kroger N."/>
            <person name="Kroth P.G."/>
            <person name="La Roche J."/>
            <person name="Lindquist E."/>
            <person name="Lommer M."/>
            <person name="Martin-Jezequel V."/>
            <person name="Lopez P.J."/>
            <person name="Lucas S."/>
            <person name="Mangogna M."/>
            <person name="McGinnis K."/>
            <person name="Medlin L.K."/>
            <person name="Montsant A."/>
            <person name="Oudot-Le Secq M.P."/>
            <person name="Napoli C."/>
            <person name="Obornik M."/>
            <person name="Parker M.S."/>
            <person name="Petit J.L."/>
            <person name="Porcel B.M."/>
            <person name="Poulsen N."/>
            <person name="Robison M."/>
            <person name="Rychlewski L."/>
            <person name="Rynearson T.A."/>
            <person name="Schmutz J."/>
            <person name="Shapiro H."/>
            <person name="Siaut M."/>
            <person name="Stanley M."/>
            <person name="Sussman M.R."/>
            <person name="Taylor A.R."/>
            <person name="Vardi A."/>
            <person name="von Dassow P."/>
            <person name="Vyverman W."/>
            <person name="Willis A."/>
            <person name="Wyrwicz L.S."/>
            <person name="Rokhsar D.S."/>
            <person name="Weissenbach J."/>
            <person name="Armbrust E.V."/>
            <person name="Green B.R."/>
            <person name="Van de Peer Y."/>
            <person name="Grigoriev I.V."/>
        </authorList>
    </citation>
    <scope>NUCLEOTIDE SEQUENCE [LARGE SCALE GENOMIC DNA]</scope>
    <source>
        <strain evidence="8 9">CCAP 1055/1</strain>
    </source>
</reference>
<comment type="similarity">
    <text evidence="7">Belongs to the mitochondrial carrier (TC 2.A.29) family.</text>
</comment>
<dbReference type="InterPro" id="IPR018108">
    <property type="entry name" value="MCP_transmembrane"/>
</dbReference>
<dbReference type="STRING" id="556484.B7FQH6"/>
<organism evidence="8 9">
    <name type="scientific">Phaeodactylum tricornutum (strain CCAP 1055/1)</name>
    <dbReference type="NCBI Taxonomy" id="556484"/>
    <lineage>
        <taxon>Eukaryota</taxon>
        <taxon>Sar</taxon>
        <taxon>Stramenopiles</taxon>
        <taxon>Ochrophyta</taxon>
        <taxon>Bacillariophyta</taxon>
        <taxon>Bacillariophyceae</taxon>
        <taxon>Bacillariophycidae</taxon>
        <taxon>Naviculales</taxon>
        <taxon>Phaeodactylaceae</taxon>
        <taxon>Phaeodactylum</taxon>
    </lineage>
</organism>
<dbReference type="Pfam" id="PF00153">
    <property type="entry name" value="Mito_carr"/>
    <property type="match status" value="3"/>
</dbReference>
<dbReference type="SUPFAM" id="SSF103506">
    <property type="entry name" value="Mitochondrial carrier"/>
    <property type="match status" value="1"/>
</dbReference>
<feature type="repeat" description="Solcar" evidence="6">
    <location>
        <begin position="100"/>
        <end position="188"/>
    </location>
</feature>
<sequence>MKLPKEVRNIVAGGFAGMLAKSVVAPIDRVKILYQVSCAKFHLRNVPKVMKNIIRDEGFAALWKGNAATMIRVFPYSGIQFMVFDRASSSAPSSRRRFGLTPLESLISGMVAGTVSVMLTYPLDLTRAQLAVLRRHRHAANRGFVSVLTDNYTQRGPLGLFRGVVPTLIGILPYSGIAFALNEQAKREVQHMTQRDLTTIERMQCGAFSGLIAQSITYPIEVTRRRMQTIGLVETLPSLVGTIRSLYAEQGLRGFFKGVSMNWMKGPIAFSISFTAFDTLQSLM</sequence>
<dbReference type="Gene3D" id="1.50.40.10">
    <property type="entry name" value="Mitochondrial carrier domain"/>
    <property type="match status" value="1"/>
</dbReference>
<dbReference type="PANTHER" id="PTHR24089">
    <property type="entry name" value="SOLUTE CARRIER FAMILY 25"/>
    <property type="match status" value="1"/>
</dbReference>
<accession>B7FQH6</accession>
<keyword evidence="9" id="KW-1185">Reference proteome</keyword>
<evidence type="ECO:0000256" key="4">
    <source>
        <dbReference type="ARBA" id="ARBA00022737"/>
    </source>
</evidence>
<name>B7FQH6_PHATC</name>
<dbReference type="RefSeq" id="XP_002177405.1">
    <property type="nucleotide sequence ID" value="XM_002177369.1"/>
</dbReference>
<keyword evidence="4" id="KW-0677">Repeat</keyword>
<dbReference type="GeneID" id="7196251"/>
<feature type="repeat" description="Solcar" evidence="6">
    <location>
        <begin position="4"/>
        <end position="90"/>
    </location>
</feature>
<dbReference type="InterPro" id="IPR002067">
    <property type="entry name" value="MCP"/>
</dbReference>
<evidence type="ECO:0000256" key="1">
    <source>
        <dbReference type="ARBA" id="ARBA00004141"/>
    </source>
</evidence>
<evidence type="ECO:0000256" key="5">
    <source>
        <dbReference type="ARBA" id="ARBA00023136"/>
    </source>
</evidence>
<keyword evidence="5 6" id="KW-0472">Membrane</keyword>
<evidence type="ECO:0000313" key="8">
    <source>
        <dbReference type="EMBL" id="EEC51868.1"/>
    </source>
</evidence>
<proteinExistence type="inferred from homology"/>
<dbReference type="AlphaFoldDB" id="B7FQH6"/>
<dbReference type="GO" id="GO:0055085">
    <property type="term" value="P:transmembrane transport"/>
    <property type="evidence" value="ECO:0007669"/>
    <property type="project" value="InterPro"/>
</dbReference>
<gene>
    <name evidence="8" type="ORF">PHATRDRAFT_17794</name>
</gene>
<dbReference type="InterPro" id="IPR023395">
    <property type="entry name" value="MCP_dom_sf"/>
</dbReference>